<evidence type="ECO:0000259" key="2">
    <source>
        <dbReference type="Pfam" id="PF07331"/>
    </source>
</evidence>
<feature type="transmembrane region" description="Helical" evidence="1">
    <location>
        <begin position="90"/>
        <end position="116"/>
    </location>
</feature>
<name>A0A7W5PAX0_9GAMM</name>
<dbReference type="Pfam" id="PF07331">
    <property type="entry name" value="TctB"/>
    <property type="match status" value="1"/>
</dbReference>
<keyword evidence="1" id="KW-1133">Transmembrane helix</keyword>
<reference evidence="3 4" key="1">
    <citation type="submission" date="2020-08" db="EMBL/GenBank/DDBJ databases">
        <title>Genomic Encyclopedia of Archaeal and Bacterial Type Strains, Phase II (KMG-II): from individual species to whole genera.</title>
        <authorList>
            <person name="Goeker M."/>
        </authorList>
    </citation>
    <scope>NUCLEOTIDE SEQUENCE [LARGE SCALE GENOMIC DNA]</scope>
    <source>
        <strain evidence="3 4">5AG</strain>
    </source>
</reference>
<proteinExistence type="predicted"/>
<sequence>MKARLIAALTHHLQTPFVLAVLACLVAILWISQGFSLGARLFPTVVASLGILLALLELGRQWRHRGAKEESDFSDLAEEEETPAFFARGLLFFAWMAGFIGLFFLVGALPAAGLYVLGFLRLQYRSPWPASLALSGSLVALLWGLGVALQLRWPTPLLF</sequence>
<protein>
    <recommendedName>
        <fullName evidence="2">DUF1468 domain-containing protein</fullName>
    </recommendedName>
</protein>
<accession>A0A7W5PAX0</accession>
<keyword evidence="1" id="KW-0472">Membrane</keyword>
<dbReference type="RefSeq" id="WP_183331694.1">
    <property type="nucleotide sequence ID" value="NZ_JACHZF010000013.1"/>
</dbReference>
<evidence type="ECO:0000256" key="1">
    <source>
        <dbReference type="SAM" id="Phobius"/>
    </source>
</evidence>
<gene>
    <name evidence="3" type="ORF">BDK63_002131</name>
</gene>
<dbReference type="AlphaFoldDB" id="A0A7W5PAX0"/>
<feature type="domain" description="DUF1468" evidence="2">
    <location>
        <begin position="17"/>
        <end position="152"/>
    </location>
</feature>
<keyword evidence="1" id="KW-0812">Transmembrane</keyword>
<dbReference type="PROSITE" id="PS51257">
    <property type="entry name" value="PROKAR_LIPOPROTEIN"/>
    <property type="match status" value="1"/>
</dbReference>
<dbReference type="InterPro" id="IPR009936">
    <property type="entry name" value="DUF1468"/>
</dbReference>
<evidence type="ECO:0000313" key="4">
    <source>
        <dbReference type="Proteomes" id="UP000553442"/>
    </source>
</evidence>
<dbReference type="Proteomes" id="UP000553442">
    <property type="component" value="Unassembled WGS sequence"/>
</dbReference>
<comment type="caution">
    <text evidence="3">The sequence shown here is derived from an EMBL/GenBank/DDBJ whole genome shotgun (WGS) entry which is preliminary data.</text>
</comment>
<feature type="transmembrane region" description="Helical" evidence="1">
    <location>
        <begin position="12"/>
        <end position="31"/>
    </location>
</feature>
<dbReference type="EMBL" id="JACHZF010000013">
    <property type="protein sequence ID" value="MBB3331249.1"/>
    <property type="molecule type" value="Genomic_DNA"/>
</dbReference>
<evidence type="ECO:0000313" key="3">
    <source>
        <dbReference type="EMBL" id="MBB3331249.1"/>
    </source>
</evidence>
<organism evidence="3 4">
    <name type="scientific">Halomonas campaniensis</name>
    <dbReference type="NCBI Taxonomy" id="213554"/>
    <lineage>
        <taxon>Bacteria</taxon>
        <taxon>Pseudomonadati</taxon>
        <taxon>Pseudomonadota</taxon>
        <taxon>Gammaproteobacteria</taxon>
        <taxon>Oceanospirillales</taxon>
        <taxon>Halomonadaceae</taxon>
        <taxon>Halomonas</taxon>
    </lineage>
</organism>
<keyword evidence="4" id="KW-1185">Reference proteome</keyword>
<feature type="transmembrane region" description="Helical" evidence="1">
    <location>
        <begin position="128"/>
        <end position="149"/>
    </location>
</feature>
<feature type="transmembrane region" description="Helical" evidence="1">
    <location>
        <begin position="37"/>
        <end position="56"/>
    </location>
</feature>